<accession>A0AAV9ETP3</accession>
<reference evidence="2" key="1">
    <citation type="journal article" date="2023" name="Nat. Commun.">
        <title>Diploid and tetraploid genomes of Acorus and the evolution of monocots.</title>
        <authorList>
            <person name="Ma L."/>
            <person name="Liu K.W."/>
            <person name="Li Z."/>
            <person name="Hsiao Y.Y."/>
            <person name="Qi Y."/>
            <person name="Fu T."/>
            <person name="Tang G.D."/>
            <person name="Zhang D."/>
            <person name="Sun W.H."/>
            <person name="Liu D.K."/>
            <person name="Li Y."/>
            <person name="Chen G.Z."/>
            <person name="Liu X.D."/>
            <person name="Liao X.Y."/>
            <person name="Jiang Y.T."/>
            <person name="Yu X."/>
            <person name="Hao Y."/>
            <person name="Huang J."/>
            <person name="Zhao X.W."/>
            <person name="Ke S."/>
            <person name="Chen Y.Y."/>
            <person name="Wu W.L."/>
            <person name="Hsu J.L."/>
            <person name="Lin Y.F."/>
            <person name="Huang M.D."/>
            <person name="Li C.Y."/>
            <person name="Huang L."/>
            <person name="Wang Z.W."/>
            <person name="Zhao X."/>
            <person name="Zhong W.Y."/>
            <person name="Peng D.H."/>
            <person name="Ahmad S."/>
            <person name="Lan S."/>
            <person name="Zhang J.S."/>
            <person name="Tsai W.C."/>
            <person name="Van de Peer Y."/>
            <person name="Liu Z.J."/>
        </authorList>
    </citation>
    <scope>NUCLEOTIDE SEQUENCE</scope>
    <source>
        <strain evidence="2">CP</strain>
    </source>
</reference>
<organism evidence="2 3">
    <name type="scientific">Acorus calamus</name>
    <name type="common">Sweet flag</name>
    <dbReference type="NCBI Taxonomy" id="4465"/>
    <lineage>
        <taxon>Eukaryota</taxon>
        <taxon>Viridiplantae</taxon>
        <taxon>Streptophyta</taxon>
        <taxon>Embryophyta</taxon>
        <taxon>Tracheophyta</taxon>
        <taxon>Spermatophyta</taxon>
        <taxon>Magnoliopsida</taxon>
        <taxon>Liliopsida</taxon>
        <taxon>Acoraceae</taxon>
        <taxon>Acorus</taxon>
    </lineage>
</organism>
<dbReference type="InterPro" id="IPR029164">
    <property type="entry name" value="PIG-Y"/>
</dbReference>
<keyword evidence="1" id="KW-0812">Transmembrane</keyword>
<evidence type="ECO:0000313" key="3">
    <source>
        <dbReference type="Proteomes" id="UP001180020"/>
    </source>
</evidence>
<dbReference type="Pfam" id="PF15159">
    <property type="entry name" value="PIG-Y"/>
    <property type="match status" value="1"/>
</dbReference>
<gene>
    <name evidence="2" type="ORF">QJS10_CPA05g00744</name>
</gene>
<feature type="transmembrane region" description="Helical" evidence="1">
    <location>
        <begin position="29"/>
        <end position="49"/>
    </location>
</feature>
<keyword evidence="1" id="KW-1133">Transmembrane helix</keyword>
<sequence>MNPFSDPLFSPESSLLRICNSKNQNFNRYFCLMVPLTLPLLVTSIYIHWLSMKLFKHV</sequence>
<evidence type="ECO:0000256" key="1">
    <source>
        <dbReference type="SAM" id="Phobius"/>
    </source>
</evidence>
<name>A0AAV9ETP3_ACOCL</name>
<dbReference type="EMBL" id="JAUJYO010000005">
    <property type="protein sequence ID" value="KAK1317046.1"/>
    <property type="molecule type" value="Genomic_DNA"/>
</dbReference>
<dbReference type="PANTHER" id="PTHR36485:SF1">
    <property type="entry name" value="TRANSMEMBRANE PROTEIN"/>
    <property type="match status" value="1"/>
</dbReference>
<protein>
    <submittedName>
        <fullName evidence="2">Uncharacterized protein</fullName>
    </submittedName>
</protein>
<dbReference type="Proteomes" id="UP001180020">
    <property type="component" value="Unassembled WGS sequence"/>
</dbReference>
<dbReference type="PANTHER" id="PTHR36485">
    <property type="entry name" value="OS01G0939000 PROTEIN"/>
    <property type="match status" value="1"/>
</dbReference>
<keyword evidence="1" id="KW-0472">Membrane</keyword>
<reference evidence="2" key="2">
    <citation type="submission" date="2023-06" db="EMBL/GenBank/DDBJ databases">
        <authorList>
            <person name="Ma L."/>
            <person name="Liu K.-W."/>
            <person name="Li Z."/>
            <person name="Hsiao Y.-Y."/>
            <person name="Qi Y."/>
            <person name="Fu T."/>
            <person name="Tang G."/>
            <person name="Zhang D."/>
            <person name="Sun W.-H."/>
            <person name="Liu D.-K."/>
            <person name="Li Y."/>
            <person name="Chen G.-Z."/>
            <person name="Liu X.-D."/>
            <person name="Liao X.-Y."/>
            <person name="Jiang Y.-T."/>
            <person name="Yu X."/>
            <person name="Hao Y."/>
            <person name="Huang J."/>
            <person name="Zhao X.-W."/>
            <person name="Ke S."/>
            <person name="Chen Y.-Y."/>
            <person name="Wu W.-L."/>
            <person name="Hsu J.-L."/>
            <person name="Lin Y.-F."/>
            <person name="Huang M.-D."/>
            <person name="Li C.-Y."/>
            <person name="Huang L."/>
            <person name="Wang Z.-W."/>
            <person name="Zhao X."/>
            <person name="Zhong W.-Y."/>
            <person name="Peng D.-H."/>
            <person name="Ahmad S."/>
            <person name="Lan S."/>
            <person name="Zhang J.-S."/>
            <person name="Tsai W.-C."/>
            <person name="Van De Peer Y."/>
            <person name="Liu Z.-J."/>
        </authorList>
    </citation>
    <scope>NUCLEOTIDE SEQUENCE</scope>
    <source>
        <strain evidence="2">CP</strain>
        <tissue evidence="2">Leaves</tissue>
    </source>
</reference>
<evidence type="ECO:0000313" key="2">
    <source>
        <dbReference type="EMBL" id="KAK1317046.1"/>
    </source>
</evidence>
<dbReference type="AlphaFoldDB" id="A0AAV9ETP3"/>
<keyword evidence="3" id="KW-1185">Reference proteome</keyword>
<comment type="caution">
    <text evidence="2">The sequence shown here is derived from an EMBL/GenBank/DDBJ whole genome shotgun (WGS) entry which is preliminary data.</text>
</comment>
<proteinExistence type="predicted"/>